<dbReference type="InterPro" id="IPR006461">
    <property type="entry name" value="PLAC_motif_containing"/>
</dbReference>
<dbReference type="Proteomes" id="UP000305948">
    <property type="component" value="Unassembled WGS sequence"/>
</dbReference>
<reference evidence="1 2" key="1">
    <citation type="journal article" date="2019" name="Nat. Ecol. Evol.">
        <title>Megaphylogeny resolves global patterns of mushroom evolution.</title>
        <authorList>
            <person name="Varga T."/>
            <person name="Krizsan K."/>
            <person name="Foldi C."/>
            <person name="Dima B."/>
            <person name="Sanchez-Garcia M."/>
            <person name="Sanchez-Ramirez S."/>
            <person name="Szollosi G.J."/>
            <person name="Szarkandi J.G."/>
            <person name="Papp V."/>
            <person name="Albert L."/>
            <person name="Andreopoulos W."/>
            <person name="Angelini C."/>
            <person name="Antonin V."/>
            <person name="Barry K.W."/>
            <person name="Bougher N.L."/>
            <person name="Buchanan P."/>
            <person name="Buyck B."/>
            <person name="Bense V."/>
            <person name="Catcheside P."/>
            <person name="Chovatia M."/>
            <person name="Cooper J."/>
            <person name="Damon W."/>
            <person name="Desjardin D."/>
            <person name="Finy P."/>
            <person name="Geml J."/>
            <person name="Haridas S."/>
            <person name="Hughes K."/>
            <person name="Justo A."/>
            <person name="Karasinski D."/>
            <person name="Kautmanova I."/>
            <person name="Kiss B."/>
            <person name="Kocsube S."/>
            <person name="Kotiranta H."/>
            <person name="LaButti K.M."/>
            <person name="Lechner B.E."/>
            <person name="Liimatainen K."/>
            <person name="Lipzen A."/>
            <person name="Lukacs Z."/>
            <person name="Mihaltcheva S."/>
            <person name="Morgado L.N."/>
            <person name="Niskanen T."/>
            <person name="Noordeloos M.E."/>
            <person name="Ohm R.A."/>
            <person name="Ortiz-Santana B."/>
            <person name="Ovrebo C."/>
            <person name="Racz N."/>
            <person name="Riley R."/>
            <person name="Savchenko A."/>
            <person name="Shiryaev A."/>
            <person name="Soop K."/>
            <person name="Spirin V."/>
            <person name="Szebenyi C."/>
            <person name="Tomsovsky M."/>
            <person name="Tulloss R.E."/>
            <person name="Uehling J."/>
            <person name="Grigoriev I.V."/>
            <person name="Vagvolgyi C."/>
            <person name="Papp T."/>
            <person name="Martin F.M."/>
            <person name="Miettinen O."/>
            <person name="Hibbett D.S."/>
            <person name="Nagy L.G."/>
        </authorList>
    </citation>
    <scope>NUCLEOTIDE SEQUENCE [LARGE SCALE GENOMIC DNA]</scope>
    <source>
        <strain evidence="1 2">OMC1185</strain>
    </source>
</reference>
<dbReference type="Pfam" id="PF04749">
    <property type="entry name" value="PLAC8"/>
    <property type="match status" value="1"/>
</dbReference>
<dbReference type="OrthoDB" id="1045822at2759"/>
<accession>A0A5C3MRP2</accession>
<organism evidence="1 2">
    <name type="scientific">Heliocybe sulcata</name>
    <dbReference type="NCBI Taxonomy" id="5364"/>
    <lineage>
        <taxon>Eukaryota</taxon>
        <taxon>Fungi</taxon>
        <taxon>Dikarya</taxon>
        <taxon>Basidiomycota</taxon>
        <taxon>Agaricomycotina</taxon>
        <taxon>Agaricomycetes</taxon>
        <taxon>Gloeophyllales</taxon>
        <taxon>Gloeophyllaceae</taxon>
        <taxon>Heliocybe</taxon>
    </lineage>
</organism>
<evidence type="ECO:0000313" key="1">
    <source>
        <dbReference type="EMBL" id="TFK47617.1"/>
    </source>
</evidence>
<evidence type="ECO:0000313" key="2">
    <source>
        <dbReference type="Proteomes" id="UP000305948"/>
    </source>
</evidence>
<dbReference type="EMBL" id="ML213523">
    <property type="protein sequence ID" value="TFK47617.1"/>
    <property type="molecule type" value="Genomic_DNA"/>
</dbReference>
<protein>
    <submittedName>
        <fullName evidence="1">PLAC8-domain-containing protein</fullName>
    </submittedName>
</protein>
<gene>
    <name evidence="1" type="ORF">OE88DRAFT_780652</name>
</gene>
<dbReference type="STRING" id="5364.A0A5C3MRP2"/>
<sequence>MAYYQNQPPLGTMGMSFSVSGGNRNARNLPYDSDGEREWSKGICSCFDSFGTACLAFWCPCIAYSHNKSRVEYLEQKGAVHPDAGDTCTGDCCCYATLGLFGLGWILQLGTRAAVRTRYRIKGGGCSDCLAAWCCTCCELTQESQELELEEQSLMGP</sequence>
<keyword evidence="2" id="KW-1185">Reference proteome</keyword>
<dbReference type="PANTHER" id="PTHR15907">
    <property type="entry name" value="DUF614 FAMILY PROTEIN-RELATED"/>
    <property type="match status" value="1"/>
</dbReference>
<dbReference type="AlphaFoldDB" id="A0A5C3MRP2"/>
<proteinExistence type="predicted"/>
<dbReference type="NCBIfam" id="TIGR01571">
    <property type="entry name" value="A_thal_Cys_rich"/>
    <property type="match status" value="1"/>
</dbReference>
<name>A0A5C3MRP2_9AGAM</name>